<dbReference type="RefSeq" id="WP_062843711.1">
    <property type="nucleotide sequence ID" value="NZ_CP014945.1"/>
</dbReference>
<dbReference type="SUPFAM" id="SSF53335">
    <property type="entry name" value="S-adenosyl-L-methionine-dependent methyltransferases"/>
    <property type="match status" value="1"/>
</dbReference>
<proteinExistence type="predicted"/>
<sequence length="232" mass="27570">MKRVIKDIFRIFGYHITKFGNTEIMLESFITRYKKYDDKFFFVQIGANNGVRYDPIYRIVNELNLEGLVIEPIEEYYNELVKNYSNNKKVKTVNNAIYSENKELVIYKVKKDVCLPDWANGIASLNPNHHKKTNIPIDSIIEEKIKGITFDTLIQDHRLTRIDFLQIDTEGYDYNLLKMFPFDKFKPKLINFEHSLNNGIMSYEQYDEIHSMLIKMGYRTIMNINDTICYLE</sequence>
<gene>
    <name evidence="2" type="ORF">A3K91_0312</name>
</gene>
<name>A0ABM5ZV98_9GAMM</name>
<organism evidence="2 3">
    <name type="scientific">Psychrobacter alimentarius</name>
    <dbReference type="NCBI Taxonomy" id="261164"/>
    <lineage>
        <taxon>Bacteria</taxon>
        <taxon>Pseudomonadati</taxon>
        <taxon>Pseudomonadota</taxon>
        <taxon>Gammaproteobacteria</taxon>
        <taxon>Moraxellales</taxon>
        <taxon>Moraxellaceae</taxon>
        <taxon>Psychrobacter</taxon>
    </lineage>
</organism>
<dbReference type="Pfam" id="PF05050">
    <property type="entry name" value="Methyltransf_21"/>
    <property type="match status" value="1"/>
</dbReference>
<keyword evidence="3" id="KW-1185">Reference proteome</keyword>
<dbReference type="InterPro" id="IPR053202">
    <property type="entry name" value="EGF_Rcpt_Signaling_Reg"/>
</dbReference>
<dbReference type="Gene3D" id="3.40.50.150">
    <property type="entry name" value="Vaccinia Virus protein VP39"/>
    <property type="match status" value="1"/>
</dbReference>
<dbReference type="Proteomes" id="UP000076104">
    <property type="component" value="Chromosome"/>
</dbReference>
<evidence type="ECO:0000313" key="2">
    <source>
        <dbReference type="EMBL" id="AMT95944.1"/>
    </source>
</evidence>
<dbReference type="PANTHER" id="PTHR34009">
    <property type="entry name" value="PROTEIN STAR"/>
    <property type="match status" value="1"/>
</dbReference>
<accession>A0ABM5ZV98</accession>
<dbReference type="GeneID" id="33058563"/>
<dbReference type="PANTHER" id="PTHR34009:SF2">
    <property type="entry name" value="PROTEIN STAR"/>
    <property type="match status" value="1"/>
</dbReference>
<feature type="domain" description="Methyltransferase FkbM" evidence="1">
    <location>
        <begin position="44"/>
        <end position="219"/>
    </location>
</feature>
<reference evidence="2 3" key="1">
    <citation type="submission" date="2016-03" db="EMBL/GenBank/DDBJ databases">
        <title>Genome sequencing of Psychrobacter alimentarius PAMC 27889.</title>
        <authorList>
            <person name="Lee J."/>
            <person name="Kim O.-S."/>
        </authorList>
    </citation>
    <scope>NUCLEOTIDE SEQUENCE [LARGE SCALE GENOMIC DNA]</scope>
    <source>
        <strain evidence="2 3">PAMC 27889</strain>
    </source>
</reference>
<dbReference type="InterPro" id="IPR006342">
    <property type="entry name" value="FkbM_mtfrase"/>
</dbReference>
<dbReference type="NCBIfam" id="TIGR01444">
    <property type="entry name" value="fkbM_fam"/>
    <property type="match status" value="1"/>
</dbReference>
<evidence type="ECO:0000259" key="1">
    <source>
        <dbReference type="Pfam" id="PF05050"/>
    </source>
</evidence>
<evidence type="ECO:0000313" key="3">
    <source>
        <dbReference type="Proteomes" id="UP000076104"/>
    </source>
</evidence>
<dbReference type="EMBL" id="CP014945">
    <property type="protein sequence ID" value="AMT95944.1"/>
    <property type="molecule type" value="Genomic_DNA"/>
</dbReference>
<dbReference type="InterPro" id="IPR029063">
    <property type="entry name" value="SAM-dependent_MTases_sf"/>
</dbReference>
<protein>
    <recommendedName>
        <fullName evidence="1">Methyltransferase FkbM domain-containing protein</fullName>
    </recommendedName>
</protein>